<dbReference type="InterPro" id="IPR040803">
    <property type="entry name" value="MfnD_preATP-grasp"/>
</dbReference>
<dbReference type="Pfam" id="PF18301">
    <property type="entry name" value="preATP-grasp_3"/>
    <property type="match status" value="1"/>
</dbReference>
<evidence type="ECO:0000259" key="2">
    <source>
        <dbReference type="PROSITE" id="PS50975"/>
    </source>
</evidence>
<reference evidence="3" key="1">
    <citation type="submission" date="2019-04" db="EMBL/GenBank/DDBJ databases">
        <authorList>
            <consortium name="Science for Life Laboratories"/>
        </authorList>
    </citation>
    <scope>NUCLEOTIDE SEQUENCE</scope>
    <source>
        <strain evidence="3">MBLW1</strain>
    </source>
</reference>
<dbReference type="PROSITE" id="PS50975">
    <property type="entry name" value="ATP_GRASP"/>
    <property type="match status" value="1"/>
</dbReference>
<feature type="domain" description="ATP-grasp" evidence="2">
    <location>
        <begin position="113"/>
        <end position="309"/>
    </location>
</feature>
<dbReference type="KEGG" id="tim:GMBLW1_22340"/>
<dbReference type="Gene3D" id="3.30.470.20">
    <property type="entry name" value="ATP-grasp fold, B domain"/>
    <property type="match status" value="1"/>
</dbReference>
<dbReference type="Proteomes" id="UP000464378">
    <property type="component" value="Chromosome"/>
</dbReference>
<keyword evidence="1" id="KW-0067">ATP-binding</keyword>
<dbReference type="GO" id="GO:0005524">
    <property type="term" value="F:ATP binding"/>
    <property type="evidence" value="ECO:0007669"/>
    <property type="project" value="UniProtKB-UniRule"/>
</dbReference>
<accession>A0A6C2YJX8</accession>
<name>A0A6C2YJX8_9BACT</name>
<protein>
    <recommendedName>
        <fullName evidence="2">ATP-grasp domain-containing protein</fullName>
    </recommendedName>
</protein>
<dbReference type="Gene3D" id="3.40.50.11770">
    <property type="match status" value="1"/>
</dbReference>
<dbReference type="RefSeq" id="WP_162656980.1">
    <property type="nucleotide sequence ID" value="NZ_LR593887.1"/>
</dbReference>
<dbReference type="AlphaFoldDB" id="A0A6C2YJX8"/>
<proteinExistence type="predicted"/>
<dbReference type="InterPro" id="IPR013815">
    <property type="entry name" value="ATP_grasp_subdomain_1"/>
</dbReference>
<sequence>MPTVFLYEYVCAVAADVDASSEASMSAAALTLRHEGETMRASLALDWQRLGWNVVLLDADPADPTPEAIRFRALARQCDRTLIIAPEFGDLLGERIRWAQAEGVQPINASLDAIALTSDKLRLADWLESRQIPTPKTVMIADAERIRFPQVWKPRDGAGSQATHAVPDARAIPATHAKIAADSWTGPMIATEFWPGVPASIAFLTGPNGMVPLCPTRQQLSDDGRFLYQGGELPLPPEWAARAERIARRALESLPGLRGYIGVDLVLGSATDGRADAIIEINPRLSTSYGGLRLATPVNLAEWMLHLADGGHPPTTPLPWRTTPLRFDIATLAQARHQFRR</sequence>
<dbReference type="InParanoid" id="A0A6C2YJX8"/>
<evidence type="ECO:0000313" key="3">
    <source>
        <dbReference type="EMBL" id="VIP01726.1"/>
    </source>
</evidence>
<gene>
    <name evidence="3" type="ORF">GMBLW1_22340</name>
</gene>
<dbReference type="InterPro" id="IPR011761">
    <property type="entry name" value="ATP-grasp"/>
</dbReference>
<dbReference type="EMBL" id="LR593887">
    <property type="protein sequence ID" value="VTR99266.1"/>
    <property type="molecule type" value="Genomic_DNA"/>
</dbReference>
<organism evidence="3">
    <name type="scientific">Tuwongella immobilis</name>
    <dbReference type="NCBI Taxonomy" id="692036"/>
    <lineage>
        <taxon>Bacteria</taxon>
        <taxon>Pseudomonadati</taxon>
        <taxon>Planctomycetota</taxon>
        <taxon>Planctomycetia</taxon>
        <taxon>Gemmatales</taxon>
        <taxon>Gemmataceae</taxon>
        <taxon>Tuwongella</taxon>
    </lineage>
</organism>
<evidence type="ECO:0000313" key="4">
    <source>
        <dbReference type="Proteomes" id="UP000464378"/>
    </source>
</evidence>
<evidence type="ECO:0000256" key="1">
    <source>
        <dbReference type="PROSITE-ProRule" id="PRU00409"/>
    </source>
</evidence>
<dbReference type="InterPro" id="IPR003806">
    <property type="entry name" value="ATP-grasp_PylC-type"/>
</dbReference>
<dbReference type="GO" id="GO:0046872">
    <property type="term" value="F:metal ion binding"/>
    <property type="evidence" value="ECO:0007669"/>
    <property type="project" value="InterPro"/>
</dbReference>
<dbReference type="Gene3D" id="3.30.1490.20">
    <property type="entry name" value="ATP-grasp fold, A domain"/>
    <property type="match status" value="1"/>
</dbReference>
<dbReference type="EMBL" id="LR586016">
    <property type="protein sequence ID" value="VIP01726.1"/>
    <property type="molecule type" value="Genomic_DNA"/>
</dbReference>
<dbReference type="SUPFAM" id="SSF56059">
    <property type="entry name" value="Glutathione synthetase ATP-binding domain-like"/>
    <property type="match status" value="1"/>
</dbReference>
<keyword evidence="1" id="KW-0547">Nucleotide-binding</keyword>
<dbReference type="Pfam" id="PF02655">
    <property type="entry name" value="ATP-grasp_3"/>
    <property type="match status" value="1"/>
</dbReference>
<keyword evidence="4" id="KW-1185">Reference proteome</keyword>